<accession>A0A834T3S3</accession>
<proteinExistence type="predicted"/>
<gene>
    <name evidence="1" type="ORF">G2W53_028571</name>
</gene>
<comment type="caution">
    <text evidence="1">The sequence shown here is derived from an EMBL/GenBank/DDBJ whole genome shotgun (WGS) entry which is preliminary data.</text>
</comment>
<name>A0A834T3S3_9FABA</name>
<protein>
    <submittedName>
        <fullName evidence="1">F-box/LRR-repeat protein 3</fullName>
    </submittedName>
</protein>
<sequence>MVNESLMTQRQRERSRWVTCIWVSIEEYREVVRAKGFQVRQCLALMEWKDFKIKENDFFSSWVWIKKVEDGENELVGENIERSLSLRGLRSPIRSGSGSSVYSEFQPRYHPPTISLTCSPLLFLLSTHRVHPSSIRAILQSSAKRHRRRPSLPPVARRRRHHQLLIDVSRN</sequence>
<keyword evidence="2" id="KW-1185">Reference proteome</keyword>
<dbReference type="EMBL" id="JAAIUW010000009">
    <property type="protein sequence ID" value="KAF7814602.1"/>
    <property type="molecule type" value="Genomic_DNA"/>
</dbReference>
<evidence type="ECO:0000313" key="2">
    <source>
        <dbReference type="Proteomes" id="UP000634136"/>
    </source>
</evidence>
<dbReference type="Proteomes" id="UP000634136">
    <property type="component" value="Unassembled WGS sequence"/>
</dbReference>
<dbReference type="AlphaFoldDB" id="A0A834T3S3"/>
<organism evidence="1 2">
    <name type="scientific">Senna tora</name>
    <dbReference type="NCBI Taxonomy" id="362788"/>
    <lineage>
        <taxon>Eukaryota</taxon>
        <taxon>Viridiplantae</taxon>
        <taxon>Streptophyta</taxon>
        <taxon>Embryophyta</taxon>
        <taxon>Tracheophyta</taxon>
        <taxon>Spermatophyta</taxon>
        <taxon>Magnoliopsida</taxon>
        <taxon>eudicotyledons</taxon>
        <taxon>Gunneridae</taxon>
        <taxon>Pentapetalae</taxon>
        <taxon>rosids</taxon>
        <taxon>fabids</taxon>
        <taxon>Fabales</taxon>
        <taxon>Fabaceae</taxon>
        <taxon>Caesalpinioideae</taxon>
        <taxon>Cassia clade</taxon>
        <taxon>Senna</taxon>
    </lineage>
</organism>
<reference evidence="1" key="1">
    <citation type="submission" date="2020-09" db="EMBL/GenBank/DDBJ databases">
        <title>Genome-Enabled Discovery of Anthraquinone Biosynthesis in Senna tora.</title>
        <authorList>
            <person name="Kang S.-H."/>
            <person name="Pandey R.P."/>
            <person name="Lee C.-M."/>
            <person name="Sim J.-S."/>
            <person name="Jeong J.-T."/>
            <person name="Choi B.-S."/>
            <person name="Jung M."/>
            <person name="Ginzburg D."/>
            <person name="Zhao K."/>
            <person name="Won S.Y."/>
            <person name="Oh T.-J."/>
            <person name="Yu Y."/>
            <person name="Kim N.-H."/>
            <person name="Lee O.R."/>
            <person name="Lee T.-H."/>
            <person name="Bashyal P."/>
            <person name="Kim T.-S."/>
            <person name="Lee W.-H."/>
            <person name="Kawkins C."/>
            <person name="Kim C.-K."/>
            <person name="Kim J.S."/>
            <person name="Ahn B.O."/>
            <person name="Rhee S.Y."/>
            <person name="Sohng J.K."/>
        </authorList>
    </citation>
    <scope>NUCLEOTIDE SEQUENCE</scope>
    <source>
        <tissue evidence="1">Leaf</tissue>
    </source>
</reference>
<evidence type="ECO:0000313" key="1">
    <source>
        <dbReference type="EMBL" id="KAF7814602.1"/>
    </source>
</evidence>